<feature type="transmembrane region" description="Helical" evidence="5">
    <location>
        <begin position="344"/>
        <end position="365"/>
    </location>
</feature>
<protein>
    <recommendedName>
        <fullName evidence="8">Major facilitator superfamily (MFS) profile domain-containing protein</fullName>
    </recommendedName>
</protein>
<dbReference type="Gene3D" id="1.20.1250.20">
    <property type="entry name" value="MFS general substrate transporter like domains"/>
    <property type="match status" value="2"/>
</dbReference>
<feature type="transmembrane region" description="Helical" evidence="5">
    <location>
        <begin position="221"/>
        <end position="243"/>
    </location>
</feature>
<keyword evidence="7" id="KW-1185">Reference proteome</keyword>
<feature type="transmembrane region" description="Helical" evidence="5">
    <location>
        <begin position="190"/>
        <end position="209"/>
    </location>
</feature>
<feature type="transmembrane region" description="Helical" evidence="5">
    <location>
        <begin position="483"/>
        <end position="505"/>
    </location>
</feature>
<name>A0A9X0BCA4_9EURO</name>
<evidence type="ECO:0000256" key="4">
    <source>
        <dbReference type="ARBA" id="ARBA00023136"/>
    </source>
</evidence>
<evidence type="ECO:0000313" key="7">
    <source>
        <dbReference type="Proteomes" id="UP001147747"/>
    </source>
</evidence>
<reference evidence="6" key="2">
    <citation type="journal article" date="2023" name="IMA Fungus">
        <title>Comparative genomic study of the Penicillium genus elucidates a diverse pangenome and 15 lateral gene transfer events.</title>
        <authorList>
            <person name="Petersen C."/>
            <person name="Sorensen T."/>
            <person name="Nielsen M.R."/>
            <person name="Sondergaard T.E."/>
            <person name="Sorensen J.L."/>
            <person name="Fitzpatrick D.A."/>
            <person name="Frisvad J.C."/>
            <person name="Nielsen K.L."/>
        </authorList>
    </citation>
    <scope>NUCLEOTIDE SEQUENCE</scope>
    <source>
        <strain evidence="6">IBT 29677</strain>
    </source>
</reference>
<dbReference type="PANTHER" id="PTHR23501:SF107">
    <property type="entry name" value="TRANSPORTER, PUTATIVE (AFU_ORTHOLOGUE AFUA_7G04730)-RELATED"/>
    <property type="match status" value="1"/>
</dbReference>
<dbReference type="PANTHER" id="PTHR23501">
    <property type="entry name" value="MAJOR FACILITATOR SUPERFAMILY"/>
    <property type="match status" value="1"/>
</dbReference>
<evidence type="ECO:0000256" key="5">
    <source>
        <dbReference type="SAM" id="Phobius"/>
    </source>
</evidence>
<dbReference type="GO" id="GO:0005886">
    <property type="term" value="C:plasma membrane"/>
    <property type="evidence" value="ECO:0007669"/>
    <property type="project" value="TreeGrafter"/>
</dbReference>
<feature type="transmembrane region" description="Helical" evidence="5">
    <location>
        <begin position="395"/>
        <end position="417"/>
    </location>
</feature>
<dbReference type="InterPro" id="IPR011701">
    <property type="entry name" value="MFS"/>
</dbReference>
<feature type="transmembrane region" description="Helical" evidence="5">
    <location>
        <begin position="96"/>
        <end position="114"/>
    </location>
</feature>
<proteinExistence type="predicted"/>
<dbReference type="InterPro" id="IPR036259">
    <property type="entry name" value="MFS_trans_sf"/>
</dbReference>
<reference evidence="6" key="1">
    <citation type="submission" date="2022-12" db="EMBL/GenBank/DDBJ databases">
        <authorList>
            <person name="Petersen C."/>
        </authorList>
    </citation>
    <scope>NUCLEOTIDE SEQUENCE</scope>
    <source>
        <strain evidence="6">IBT 29677</strain>
    </source>
</reference>
<evidence type="ECO:0000256" key="1">
    <source>
        <dbReference type="ARBA" id="ARBA00004141"/>
    </source>
</evidence>
<organism evidence="6 7">
    <name type="scientific">Penicillium cosmopolitanum</name>
    <dbReference type="NCBI Taxonomy" id="1131564"/>
    <lineage>
        <taxon>Eukaryota</taxon>
        <taxon>Fungi</taxon>
        <taxon>Dikarya</taxon>
        <taxon>Ascomycota</taxon>
        <taxon>Pezizomycotina</taxon>
        <taxon>Eurotiomycetes</taxon>
        <taxon>Eurotiomycetidae</taxon>
        <taxon>Eurotiales</taxon>
        <taxon>Aspergillaceae</taxon>
        <taxon>Penicillium</taxon>
    </lineage>
</organism>
<comment type="caution">
    <text evidence="6">The sequence shown here is derived from an EMBL/GenBank/DDBJ whole genome shotgun (WGS) entry which is preliminary data.</text>
</comment>
<feature type="transmembrane region" description="Helical" evidence="5">
    <location>
        <begin position="275"/>
        <end position="297"/>
    </location>
</feature>
<dbReference type="Pfam" id="PF07690">
    <property type="entry name" value="MFS_1"/>
    <property type="match status" value="1"/>
</dbReference>
<evidence type="ECO:0000256" key="3">
    <source>
        <dbReference type="ARBA" id="ARBA00022989"/>
    </source>
</evidence>
<comment type="subcellular location">
    <subcellularLocation>
        <location evidence="1">Membrane</location>
        <topology evidence="1">Multi-pass membrane protein</topology>
    </subcellularLocation>
</comment>
<sequence length="599" mass="66139">MVASEEISRRKDSQEDAEKGIVVNQVVRYNDDHLDLPERKDSDGFQGGVQRVRAITSVWSTKTLVFTFVLLYLVSFVDALLTSVQTSLNPYVTSFFNQHGLLAVVGVVSTILGGSSKLTLAKIVDIWGRVEGFLFMLFLVTIGLIVKATCESVEAYTAGYTLYWVGHIGILYVIEIMIADMTSLKNRMIIIGLMGTPGIASTFAGPRIADSFWYDLNWRWAFGSFAIMLVGVCVPIFAVMMILQRRAEKSGVLKKDESTRSWWQSIGHYAIEFDIIGIVLITATFSLILLPFSIAAYAPKGWASGYIIAMEVLGVACVPAFYCWERFFSPVQFLPWRYLKEPTIIGSCCLYCIMFASILSVSSSFKYYEHFSIWNAYLGSYLQVVNRLSIETANYVVSAMSLTSFILSPVIGTAIRFTGDFKWTSMAGIPIFLLGTALLIPFRRPDTHVGLITLTQVLVGVGSCIFSTCGQLAVMAVVSHQEIAVVTAVWGLFGAIGAALGFAIAGGMWNNILESQINARLPEESKHLSASIFSNMMTQMSYKDGTAERAAIVGAYGDVQRKMVIVGVCLTPICVLCTHFWRNVNVKKLLKEQTAGNVW</sequence>
<evidence type="ECO:0000313" key="6">
    <source>
        <dbReference type="EMBL" id="KAJ5404414.1"/>
    </source>
</evidence>
<keyword evidence="3 5" id="KW-1133">Transmembrane helix</keyword>
<accession>A0A9X0BCA4</accession>
<feature type="transmembrane region" description="Helical" evidence="5">
    <location>
        <begin position="126"/>
        <end position="146"/>
    </location>
</feature>
<dbReference type="GO" id="GO:0022857">
    <property type="term" value="F:transmembrane transporter activity"/>
    <property type="evidence" value="ECO:0007669"/>
    <property type="project" value="InterPro"/>
</dbReference>
<evidence type="ECO:0000256" key="2">
    <source>
        <dbReference type="ARBA" id="ARBA00022692"/>
    </source>
</evidence>
<evidence type="ECO:0008006" key="8">
    <source>
        <dbReference type="Google" id="ProtNLM"/>
    </source>
</evidence>
<gene>
    <name evidence="6" type="ORF">N7509_004285</name>
</gene>
<dbReference type="EMBL" id="JAPZBU010000005">
    <property type="protein sequence ID" value="KAJ5404414.1"/>
    <property type="molecule type" value="Genomic_DNA"/>
</dbReference>
<dbReference type="AlphaFoldDB" id="A0A9X0BCA4"/>
<dbReference type="Proteomes" id="UP001147747">
    <property type="component" value="Unassembled WGS sequence"/>
</dbReference>
<feature type="transmembrane region" description="Helical" evidence="5">
    <location>
        <begin position="158"/>
        <end position="178"/>
    </location>
</feature>
<keyword evidence="4 5" id="KW-0472">Membrane</keyword>
<dbReference type="OrthoDB" id="4078873at2759"/>
<dbReference type="RefSeq" id="XP_056491656.1">
    <property type="nucleotide sequence ID" value="XM_056628922.1"/>
</dbReference>
<feature type="transmembrane region" description="Helical" evidence="5">
    <location>
        <begin position="303"/>
        <end position="324"/>
    </location>
</feature>
<feature type="transmembrane region" description="Helical" evidence="5">
    <location>
        <begin position="563"/>
        <end position="581"/>
    </location>
</feature>
<keyword evidence="2 5" id="KW-0812">Transmembrane</keyword>
<dbReference type="SUPFAM" id="SSF103473">
    <property type="entry name" value="MFS general substrate transporter"/>
    <property type="match status" value="1"/>
</dbReference>
<feature type="transmembrane region" description="Helical" evidence="5">
    <location>
        <begin position="423"/>
        <end position="442"/>
    </location>
</feature>
<feature type="transmembrane region" description="Helical" evidence="5">
    <location>
        <begin position="454"/>
        <end position="477"/>
    </location>
</feature>
<dbReference type="GeneID" id="81367902"/>
<feature type="transmembrane region" description="Helical" evidence="5">
    <location>
        <begin position="63"/>
        <end position="84"/>
    </location>
</feature>